<evidence type="ECO:0000256" key="1">
    <source>
        <dbReference type="SAM" id="MobiDB-lite"/>
    </source>
</evidence>
<dbReference type="Proteomes" id="UP000070720">
    <property type="component" value="Chromosome 2"/>
</dbReference>
<accession>A0A098DE03</accession>
<feature type="compositionally biased region" description="Polar residues" evidence="1">
    <location>
        <begin position="25"/>
        <end position="38"/>
    </location>
</feature>
<keyword evidence="4" id="KW-1185">Reference proteome</keyword>
<evidence type="ECO:0000313" key="3">
    <source>
        <dbReference type="EnsemblFungi" id="CEF76677"/>
    </source>
</evidence>
<feature type="region of interest" description="Disordered" evidence="1">
    <location>
        <begin position="1"/>
        <end position="38"/>
    </location>
</feature>
<dbReference type="EnsemblFungi" id="CEF76677">
    <property type="protein sequence ID" value="CEF76677"/>
    <property type="gene ID" value="FGRRES_13379"/>
</dbReference>
<dbReference type="InParanoid" id="I1S949"/>
<evidence type="ECO:0000313" key="4">
    <source>
        <dbReference type="Proteomes" id="UP000070720"/>
    </source>
</evidence>
<reference evidence="3 4" key="1">
    <citation type="journal article" date="2007" name="Science">
        <title>The Fusarium graminearum genome reveals a link between localized polymorphism and pathogen specialization.</title>
        <authorList>
            <person name="Cuomo C.A."/>
            <person name="Gueldener U."/>
            <person name="Xu J.-R."/>
            <person name="Trail F."/>
            <person name="Turgeon B.G."/>
            <person name="Di Pietro A."/>
            <person name="Walton J.D."/>
            <person name="Ma L.-J."/>
            <person name="Baker S.E."/>
            <person name="Rep M."/>
            <person name="Adam G."/>
            <person name="Antoniw J."/>
            <person name="Baldwin T."/>
            <person name="Calvo S.E."/>
            <person name="Chang Y.-L."/>
            <person name="DeCaprio D."/>
            <person name="Gale L.R."/>
            <person name="Gnerre S."/>
            <person name="Goswami R.S."/>
            <person name="Hammond-Kosack K."/>
            <person name="Harris L.J."/>
            <person name="Hilburn K."/>
            <person name="Kennell J.C."/>
            <person name="Kroken S."/>
            <person name="Magnuson J.K."/>
            <person name="Mannhaupt G."/>
            <person name="Mauceli E.W."/>
            <person name="Mewes H.-W."/>
            <person name="Mitterbauer R."/>
            <person name="Muehlbauer G."/>
            <person name="Muensterkoetter M."/>
            <person name="Nelson D."/>
            <person name="O'Donnell K."/>
            <person name="Ouellet T."/>
            <person name="Qi W."/>
            <person name="Quesneville H."/>
            <person name="Roncero M.I.G."/>
            <person name="Seong K.-Y."/>
            <person name="Tetko I.V."/>
            <person name="Urban M."/>
            <person name="Waalwijk C."/>
            <person name="Ward T.J."/>
            <person name="Yao J."/>
            <person name="Birren B.W."/>
            <person name="Kistler H.C."/>
        </authorList>
    </citation>
    <scope>NUCLEOTIDE SEQUENCE [LARGE SCALE GENOMIC DNA]</scope>
    <source>
        <strain evidence="4">ATCC MYA-4620 / CBS 123657 / FGSC 9075 / NRRL 31084 / PH-1</strain>
        <strain evidence="3">PH-1 / ATCC MYA-4620 / FGSC 9075 / NRRL 31084</strain>
    </source>
</reference>
<proteinExistence type="predicted"/>
<gene>
    <name evidence="2" type="ORF">FGRAMPH1_01T09749</name>
</gene>
<dbReference type="HOGENOM" id="CLU_1669533_0_0_1"/>
<organism evidence="2 4">
    <name type="scientific">Gibberella zeae (strain ATCC MYA-4620 / CBS 123657 / FGSC 9075 / NRRL 31084 / PH-1)</name>
    <name type="common">Wheat head blight fungus</name>
    <name type="synonym">Fusarium graminearum</name>
    <dbReference type="NCBI Taxonomy" id="229533"/>
    <lineage>
        <taxon>Eukaryota</taxon>
        <taxon>Fungi</taxon>
        <taxon>Dikarya</taxon>
        <taxon>Ascomycota</taxon>
        <taxon>Pezizomycotina</taxon>
        <taxon>Sordariomycetes</taxon>
        <taxon>Hypocreomycetidae</taxon>
        <taxon>Hypocreales</taxon>
        <taxon>Nectriaceae</taxon>
        <taxon>Fusarium</taxon>
    </lineage>
</organism>
<dbReference type="KEGG" id="fgr:FGSG_13379"/>
<dbReference type="AlphaFoldDB" id="I1S949"/>
<dbReference type="EMBL" id="HG970333">
    <property type="protein sequence ID" value="CEF76677.1"/>
    <property type="molecule type" value="Genomic_DNA"/>
</dbReference>
<reference evidence="2 4" key="3">
    <citation type="journal article" date="2015" name="BMC Genomics">
        <title>The completed genome sequence of the pathogenic ascomycete fungus Fusarium graminearum.</title>
        <authorList>
            <person name="King R."/>
            <person name="Urban M."/>
            <person name="Hammond-Kosack M.C."/>
            <person name="Hassani-Pak K."/>
            <person name="Hammond-Kosack K.E."/>
        </authorList>
    </citation>
    <scope>NUCLEOTIDE SEQUENCE [LARGE SCALE GENOMIC DNA]</scope>
    <source>
        <strain evidence="4">ATCC MYA-4620 / CBS 123657 / FGSC 9075 / NRRL 31084 / PH-1</strain>
        <strain evidence="2">PH-1</strain>
    </source>
</reference>
<dbReference type="VEuPathDB" id="FungiDB:FGRAMPH1_01G09749"/>
<feature type="compositionally biased region" description="Basic and acidic residues" evidence="1">
    <location>
        <begin position="9"/>
        <end position="18"/>
    </location>
</feature>
<reference evidence="3 4" key="2">
    <citation type="journal article" date="2010" name="Nature">
        <title>Comparative genomics reveals mobile pathogenicity chromosomes in Fusarium.</title>
        <authorList>
            <person name="Ma L.J."/>
            <person name="van der Does H.C."/>
            <person name="Borkovich K.A."/>
            <person name="Coleman J.J."/>
            <person name="Daboussi M.J."/>
            <person name="Di Pietro A."/>
            <person name="Dufresne M."/>
            <person name="Freitag M."/>
            <person name="Grabherr M."/>
            <person name="Henrissat B."/>
            <person name="Houterman P.M."/>
            <person name="Kang S."/>
            <person name="Shim W.B."/>
            <person name="Woloshuk C."/>
            <person name="Xie X."/>
            <person name="Xu J.R."/>
            <person name="Antoniw J."/>
            <person name="Baker S.E."/>
            <person name="Bluhm B.H."/>
            <person name="Breakspear A."/>
            <person name="Brown D.W."/>
            <person name="Butchko R.A."/>
            <person name="Chapman S."/>
            <person name="Coulson R."/>
            <person name="Coutinho P.M."/>
            <person name="Danchin E.G."/>
            <person name="Diener A."/>
            <person name="Gale L.R."/>
            <person name="Gardiner D.M."/>
            <person name="Goff S."/>
            <person name="Hammond-Kosack K.E."/>
            <person name="Hilburn K."/>
            <person name="Hua-Van A."/>
            <person name="Jonkers W."/>
            <person name="Kazan K."/>
            <person name="Kodira C.D."/>
            <person name="Koehrsen M."/>
            <person name="Kumar L."/>
            <person name="Lee Y.H."/>
            <person name="Li L."/>
            <person name="Manners J.M."/>
            <person name="Miranda-Saavedra D."/>
            <person name="Mukherjee M."/>
            <person name="Park G."/>
            <person name="Park J."/>
            <person name="Park S.Y."/>
            <person name="Proctor R.H."/>
            <person name="Regev A."/>
            <person name="Ruiz-Roldan M.C."/>
            <person name="Sain D."/>
            <person name="Sakthikumar S."/>
            <person name="Sykes S."/>
            <person name="Schwartz D.C."/>
            <person name="Turgeon B.G."/>
            <person name="Wapinski I."/>
            <person name="Yoder O."/>
            <person name="Young S."/>
            <person name="Zeng Q."/>
            <person name="Zhou S."/>
            <person name="Galagan J."/>
            <person name="Cuomo C.A."/>
            <person name="Kistler H.C."/>
            <person name="Rep M."/>
        </authorList>
    </citation>
    <scope>GENOME REANNOTATION</scope>
    <source>
        <strain evidence="4">ATCC MYA-4620 / CBS 123657 / FGSC 9075 / NRRL 31084 / PH-1</strain>
        <strain evidence="3">PH-1 / ATCC MYA-4620 / FGSC 9075 / NRRL 31084</strain>
    </source>
</reference>
<feature type="compositionally biased region" description="Polar residues" evidence="1">
    <location>
        <begin position="119"/>
        <end position="128"/>
    </location>
</feature>
<sequence length="158" mass="18310">MDICPFRNKSPEERKLERLPPWSISKDQSGPQHSPLTQDNCVHLREMVTEKYSKLIMKLPSYHTENYYLGTLELYGHYKECSESEHDRESDDESEGDDIVSFGNTSRRMTRFVDESNSEGEVQQAFEQSESDDDEKPVYYTNHQQHGFNSDDSGDSGD</sequence>
<feature type="region of interest" description="Disordered" evidence="1">
    <location>
        <begin position="81"/>
        <end position="158"/>
    </location>
</feature>
<evidence type="ECO:0000313" key="2">
    <source>
        <dbReference type="EMBL" id="CEF76677.1"/>
    </source>
</evidence>
<name>I1S949_GIBZE</name>
<reference evidence="3" key="4">
    <citation type="submission" date="2017-01" db="UniProtKB">
        <authorList>
            <consortium name="EnsemblFungi"/>
        </authorList>
    </citation>
    <scope>IDENTIFICATION</scope>
    <source>
        <strain evidence="3">PH-1 / ATCC MYA-4620 / FGSC 9075 / NRRL 31084</strain>
    </source>
</reference>
<dbReference type="RefSeq" id="XP_011320424.1">
    <property type="nucleotide sequence ID" value="XM_011322122.1"/>
</dbReference>
<accession>I1S949</accession>
<protein>
    <submittedName>
        <fullName evidence="2">Chromosome 2, complete genome</fullName>
    </submittedName>
</protein>